<reference evidence="2 3" key="1">
    <citation type="submission" date="2018-06" db="EMBL/GenBank/DDBJ databases">
        <authorList>
            <consortium name="Pathogen Informatics"/>
            <person name="Doyle S."/>
        </authorList>
    </citation>
    <scope>NUCLEOTIDE SEQUENCE [LARGE SCALE GENOMIC DNA]</scope>
    <source>
        <strain evidence="2 3">NCTC10660</strain>
    </source>
</reference>
<evidence type="ECO:0000313" key="3">
    <source>
        <dbReference type="Proteomes" id="UP000254927"/>
    </source>
</evidence>
<gene>
    <name evidence="2" type="ORF">NCTC10660_00155</name>
</gene>
<keyword evidence="1" id="KW-0732">Signal</keyword>
<dbReference type="AlphaFoldDB" id="A0A378TWA6"/>
<sequence length="238" mass="26463">MKTFRLFLAACCTTAAAQTPQAFVEQNFYRKIPSSKCLIGQKGNTCMQLKQTGSAEGLTFLLYTGDNVKLRPNSRPVTLHTPPYPAEIFVLKQNNGTWQLKARSQTQVEAAESGGKPWRFLRFGTSAWGFENSISGGRQGYNNFFSSLLVYSGGKFNSYLIITGTDNTEAGPSDEEVSLYGTLTPRPDLKQTAGRYPLEIRLTGKKGKNTFKGQSYLLPFKARNNDYFIPENYPVSGF</sequence>
<dbReference type="GeneID" id="93351173"/>
<name>A0A378TWA6_NEIEL</name>
<evidence type="ECO:0000256" key="1">
    <source>
        <dbReference type="SAM" id="SignalP"/>
    </source>
</evidence>
<evidence type="ECO:0008006" key="4">
    <source>
        <dbReference type="Google" id="ProtNLM"/>
    </source>
</evidence>
<protein>
    <recommendedName>
        <fullName evidence="4">Lipoprotein</fullName>
    </recommendedName>
</protein>
<dbReference type="Proteomes" id="UP000254927">
    <property type="component" value="Unassembled WGS sequence"/>
</dbReference>
<dbReference type="RefSeq" id="WP_074896464.1">
    <property type="nucleotide sequence ID" value="NZ_UGQW01000001.1"/>
</dbReference>
<feature type="chain" id="PRO_5017060895" description="Lipoprotein" evidence="1">
    <location>
        <begin position="18"/>
        <end position="238"/>
    </location>
</feature>
<feature type="signal peptide" evidence="1">
    <location>
        <begin position="1"/>
        <end position="17"/>
    </location>
</feature>
<evidence type="ECO:0000313" key="2">
    <source>
        <dbReference type="EMBL" id="STZ66704.1"/>
    </source>
</evidence>
<accession>A0A378TWA6</accession>
<organism evidence="2 3">
    <name type="scientific">Neisseria elongata</name>
    <dbReference type="NCBI Taxonomy" id="495"/>
    <lineage>
        <taxon>Bacteria</taxon>
        <taxon>Pseudomonadati</taxon>
        <taxon>Pseudomonadota</taxon>
        <taxon>Betaproteobacteria</taxon>
        <taxon>Neisseriales</taxon>
        <taxon>Neisseriaceae</taxon>
        <taxon>Neisseria</taxon>
    </lineage>
</organism>
<dbReference type="EMBL" id="UGQW01000001">
    <property type="protein sequence ID" value="STZ66704.1"/>
    <property type="molecule type" value="Genomic_DNA"/>
</dbReference>
<proteinExistence type="predicted"/>